<evidence type="ECO:0000313" key="2">
    <source>
        <dbReference type="Proteomes" id="UP000722165"/>
    </source>
</evidence>
<organism evidence="1 2">
    <name type="scientific">Advenella alkanexedens</name>
    <dbReference type="NCBI Taxonomy" id="1481665"/>
    <lineage>
        <taxon>Bacteria</taxon>
        <taxon>Pseudomonadati</taxon>
        <taxon>Pseudomonadota</taxon>
        <taxon>Betaproteobacteria</taxon>
        <taxon>Burkholderiales</taxon>
        <taxon>Alcaligenaceae</taxon>
    </lineage>
</organism>
<name>A0ABS6NNK3_9BURK</name>
<reference evidence="1 2" key="1">
    <citation type="submission" date="2021-06" db="EMBL/GenBank/DDBJ databases">
        <authorList>
            <person name="Lu T."/>
            <person name="Wang Q."/>
            <person name="Han X."/>
        </authorList>
    </citation>
    <scope>NUCLEOTIDE SEQUENCE [LARGE SCALE GENOMIC DNA]</scope>
    <source>
        <strain evidence="1 2">LAM0050</strain>
    </source>
</reference>
<dbReference type="Gene3D" id="2.60.120.1140">
    <property type="entry name" value="Protein of unknown function DUF192"/>
    <property type="match status" value="1"/>
</dbReference>
<accession>A0ABS6NNK3</accession>
<dbReference type="InterPro" id="IPR003795">
    <property type="entry name" value="DUF192"/>
</dbReference>
<evidence type="ECO:0000313" key="1">
    <source>
        <dbReference type="EMBL" id="MBV4397140.1"/>
    </source>
</evidence>
<sequence>MQLSQANTFWQRFKGLLGKKNWPANQVLLIRPCSSVHTVGMRFSICVIFLGRDYQVLKVISFLKPWRFAYCRKAYCVLELATGVLSDDEALAWEQACCLAEGFFQQISEKRTGN</sequence>
<protein>
    <submittedName>
        <fullName evidence="1">DUF192 domain-containing protein</fullName>
    </submittedName>
</protein>
<proteinExistence type="predicted"/>
<dbReference type="Pfam" id="PF02643">
    <property type="entry name" value="DUF192"/>
    <property type="match status" value="1"/>
</dbReference>
<keyword evidence="2" id="KW-1185">Reference proteome</keyword>
<dbReference type="InterPro" id="IPR038695">
    <property type="entry name" value="Saro_0823-like_sf"/>
</dbReference>
<dbReference type="RefSeq" id="WP_169294587.1">
    <property type="nucleotide sequence ID" value="NZ_CP130490.1"/>
</dbReference>
<comment type="caution">
    <text evidence="1">The sequence shown here is derived from an EMBL/GenBank/DDBJ whole genome shotgun (WGS) entry which is preliminary data.</text>
</comment>
<dbReference type="Proteomes" id="UP000722165">
    <property type="component" value="Unassembled WGS sequence"/>
</dbReference>
<dbReference type="EMBL" id="JAHSPR010000005">
    <property type="protein sequence ID" value="MBV4397140.1"/>
    <property type="molecule type" value="Genomic_DNA"/>
</dbReference>
<gene>
    <name evidence="1" type="ORF">KU392_07760</name>
</gene>